<keyword evidence="1" id="KW-0812">Transmembrane</keyword>
<dbReference type="RefSeq" id="WP_043017595.1">
    <property type="nucleotide sequence ID" value="NZ_CP037864.1"/>
</dbReference>
<dbReference type="KEGG" id="cars:E1B03_22140"/>
<evidence type="ECO:0000313" key="3">
    <source>
        <dbReference type="Proteomes" id="UP000293850"/>
    </source>
</evidence>
<dbReference type="AlphaFoldDB" id="A0A4P6WP37"/>
<proteinExistence type="predicted"/>
<organism evidence="2 3">
    <name type="scientific">Citrobacter arsenatis</name>
    <dbReference type="NCBI Taxonomy" id="2546350"/>
    <lineage>
        <taxon>Bacteria</taxon>
        <taxon>Pseudomonadati</taxon>
        <taxon>Pseudomonadota</taxon>
        <taxon>Gammaproteobacteria</taxon>
        <taxon>Enterobacterales</taxon>
        <taxon>Enterobacteriaceae</taxon>
        <taxon>Citrobacter</taxon>
    </lineage>
</organism>
<keyword evidence="1" id="KW-0472">Membrane</keyword>
<evidence type="ECO:0000313" key="2">
    <source>
        <dbReference type="EMBL" id="QBM24984.1"/>
    </source>
</evidence>
<gene>
    <name evidence="2" type="ORF">E1B03_22140</name>
</gene>
<dbReference type="EMBL" id="CP037864">
    <property type="protein sequence ID" value="QBM24984.1"/>
    <property type="molecule type" value="Genomic_DNA"/>
</dbReference>
<feature type="transmembrane region" description="Helical" evidence="1">
    <location>
        <begin position="21"/>
        <end position="39"/>
    </location>
</feature>
<sequence length="393" mass="45423">MPIDLKKIPEKTELPVPPDKFRWLITILLCIVFGAVLVFSFWRENESTHTIWFWFCSLFVPFLISSIGYVFQLRRYENERDRVIWWNHLHQQQYDEQVALGKLAMGVLATAYITPVARNKLAAALLQGGSELQPFFHPQYQRMLSTALISPQLRDVSEGGYLRRMEQLLTDIIRQLQPEFEEFSGSLHIRIQHDGTLKNETINTVWRRVCLFSFDDKNLTICAESDGVMWIDKCLDYQESTLILSIEINLFLEPRDQQVESVSAILLASPDWLTQHHVTPQSWIHRPVVMDEPGESVTTVTLWGNITTDLPWFFWRSQTQSETLALVLQSMEQSGYMLSKKGDFVLDDTFGKLNSVVGNIILICANEHAVKSNMAQWLLINDKTTHMLIVHPV</sequence>
<keyword evidence="1" id="KW-1133">Transmembrane helix</keyword>
<keyword evidence="3" id="KW-1185">Reference proteome</keyword>
<evidence type="ECO:0000256" key="1">
    <source>
        <dbReference type="SAM" id="Phobius"/>
    </source>
</evidence>
<feature type="transmembrane region" description="Helical" evidence="1">
    <location>
        <begin position="51"/>
        <end position="71"/>
    </location>
</feature>
<dbReference type="Proteomes" id="UP000293850">
    <property type="component" value="Chromosome"/>
</dbReference>
<protein>
    <submittedName>
        <fullName evidence="2">Uncharacterized protein</fullName>
    </submittedName>
</protein>
<reference evidence="2 3" key="1">
    <citation type="submission" date="2019-03" db="EMBL/GenBank/DDBJ databases">
        <title>Complete genome sequence of an arsenate-respiring bacteria, Citrobacter sp. LY-1.</title>
        <authorList>
            <person name="Wang H."/>
            <person name="Liu Y."/>
            <person name="Li Q."/>
            <person name="Huang J."/>
        </authorList>
    </citation>
    <scope>NUCLEOTIDE SEQUENCE [LARGE SCALE GENOMIC DNA]</scope>
    <source>
        <strain evidence="2 3">LY-1</strain>
    </source>
</reference>
<accession>A0A4P6WP37</accession>
<name>A0A4P6WP37_9ENTR</name>